<dbReference type="KEGG" id="lgi:LOTGIDRAFT_73843"/>
<feature type="non-terminal residue" evidence="13">
    <location>
        <position position="1"/>
    </location>
</feature>
<dbReference type="PANTHER" id="PTHR44390">
    <property type="entry name" value="CENTROSOMAL PROTEIN OF 41 KDA"/>
    <property type="match status" value="1"/>
</dbReference>
<evidence type="ECO:0000256" key="8">
    <source>
        <dbReference type="ARBA" id="ARBA00023212"/>
    </source>
</evidence>
<proteinExistence type="inferred from homology"/>
<keyword evidence="4" id="KW-0963">Cytoplasm</keyword>
<keyword evidence="7" id="KW-0969">Cilium</keyword>
<dbReference type="GO" id="GO:0036064">
    <property type="term" value="C:ciliary basal body"/>
    <property type="evidence" value="ECO:0007669"/>
    <property type="project" value="TreeGrafter"/>
</dbReference>
<dbReference type="PANTHER" id="PTHR44390:SF1">
    <property type="entry name" value="CENTROSOMAL PROTEIN OF 41 KDA"/>
    <property type="match status" value="1"/>
</dbReference>
<dbReference type="CDD" id="cd00158">
    <property type="entry name" value="RHOD"/>
    <property type="match status" value="1"/>
</dbReference>
<evidence type="ECO:0000313" key="14">
    <source>
        <dbReference type="Proteomes" id="UP000030746"/>
    </source>
</evidence>
<dbReference type="Gene3D" id="3.40.250.10">
    <property type="entry name" value="Rhodanese-like domain"/>
    <property type="match status" value="1"/>
</dbReference>
<dbReference type="GO" id="GO:0015031">
    <property type="term" value="P:protein transport"/>
    <property type="evidence" value="ECO:0007669"/>
    <property type="project" value="UniProtKB-KW"/>
</dbReference>
<dbReference type="STRING" id="225164.V3Z178"/>
<dbReference type="InterPro" id="IPR001763">
    <property type="entry name" value="Rhodanese-like_dom"/>
</dbReference>
<dbReference type="OMA" id="EECHIIT"/>
<evidence type="ECO:0000256" key="6">
    <source>
        <dbReference type="ARBA" id="ARBA00022927"/>
    </source>
</evidence>
<name>V3Z178_LOTGI</name>
<keyword evidence="14" id="KW-1185">Reference proteome</keyword>
<comment type="similarity">
    <text evidence="10">Belongs to the CEP41 family.</text>
</comment>
<feature type="compositionally biased region" description="Polar residues" evidence="11">
    <location>
        <begin position="86"/>
        <end position="95"/>
    </location>
</feature>
<dbReference type="GeneID" id="20252106"/>
<dbReference type="GO" id="GO:0060271">
    <property type="term" value="P:cilium assembly"/>
    <property type="evidence" value="ECO:0007669"/>
    <property type="project" value="TreeGrafter"/>
</dbReference>
<feature type="non-terminal residue" evidence="13">
    <location>
        <position position="230"/>
    </location>
</feature>
<evidence type="ECO:0000256" key="9">
    <source>
        <dbReference type="ARBA" id="ARBA00023273"/>
    </source>
</evidence>
<comment type="subcellular location">
    <subcellularLocation>
        <location evidence="1">Cytoplasm</location>
        <location evidence="1">Cytoskeleton</location>
        <location evidence="1">Cilium basal body</location>
    </subcellularLocation>
    <subcellularLocation>
        <location evidence="2">Cytoplasm</location>
        <location evidence="2">Cytoskeleton</location>
        <location evidence="2">Microtubule organizing center</location>
        <location evidence="2">Centrosome</location>
    </subcellularLocation>
</comment>
<evidence type="ECO:0000259" key="12">
    <source>
        <dbReference type="PROSITE" id="PS50206"/>
    </source>
</evidence>
<keyword evidence="5" id="KW-0970">Cilium biogenesis/degradation</keyword>
<dbReference type="SMART" id="SM00450">
    <property type="entry name" value="RHOD"/>
    <property type="match status" value="1"/>
</dbReference>
<evidence type="ECO:0000256" key="1">
    <source>
        <dbReference type="ARBA" id="ARBA00004120"/>
    </source>
</evidence>
<gene>
    <name evidence="13" type="ORF">LOTGIDRAFT_73843</name>
</gene>
<dbReference type="PROSITE" id="PS50206">
    <property type="entry name" value="RHODANESE_3"/>
    <property type="match status" value="1"/>
</dbReference>
<evidence type="ECO:0000256" key="11">
    <source>
        <dbReference type="SAM" id="MobiDB-lite"/>
    </source>
</evidence>
<dbReference type="InterPro" id="IPR051889">
    <property type="entry name" value="CEP41"/>
</dbReference>
<evidence type="ECO:0000256" key="2">
    <source>
        <dbReference type="ARBA" id="ARBA00004300"/>
    </source>
</evidence>
<dbReference type="SUPFAM" id="SSF52821">
    <property type="entry name" value="Rhodanese/Cell cycle control phosphatase"/>
    <property type="match status" value="1"/>
</dbReference>
<accession>V3Z178</accession>
<keyword evidence="3" id="KW-0813">Transport</keyword>
<dbReference type="OrthoDB" id="70250at2759"/>
<dbReference type="CTD" id="20252106"/>
<dbReference type="HOGENOM" id="CLU_064316_0_0_1"/>
<evidence type="ECO:0000256" key="5">
    <source>
        <dbReference type="ARBA" id="ARBA00022794"/>
    </source>
</evidence>
<keyword evidence="6" id="KW-0653">Protein transport</keyword>
<dbReference type="Pfam" id="PF00581">
    <property type="entry name" value="Rhodanese"/>
    <property type="match status" value="1"/>
</dbReference>
<dbReference type="GO" id="GO:0005813">
    <property type="term" value="C:centrosome"/>
    <property type="evidence" value="ECO:0007669"/>
    <property type="project" value="UniProtKB-SubCell"/>
</dbReference>
<reference evidence="13 14" key="1">
    <citation type="journal article" date="2013" name="Nature">
        <title>Insights into bilaterian evolution from three spiralian genomes.</title>
        <authorList>
            <person name="Simakov O."/>
            <person name="Marletaz F."/>
            <person name="Cho S.J."/>
            <person name="Edsinger-Gonzales E."/>
            <person name="Havlak P."/>
            <person name="Hellsten U."/>
            <person name="Kuo D.H."/>
            <person name="Larsson T."/>
            <person name="Lv J."/>
            <person name="Arendt D."/>
            <person name="Savage R."/>
            <person name="Osoegawa K."/>
            <person name="de Jong P."/>
            <person name="Grimwood J."/>
            <person name="Chapman J.A."/>
            <person name="Shapiro H."/>
            <person name="Aerts A."/>
            <person name="Otillar R.P."/>
            <person name="Terry A.Y."/>
            <person name="Boore J.L."/>
            <person name="Grigoriev I.V."/>
            <person name="Lindberg D.R."/>
            <person name="Seaver E.C."/>
            <person name="Weisblat D.A."/>
            <person name="Putnam N.H."/>
            <person name="Rokhsar D.S."/>
        </authorList>
    </citation>
    <scope>NUCLEOTIDE SEQUENCE [LARGE SCALE GENOMIC DNA]</scope>
</reference>
<evidence type="ECO:0000256" key="3">
    <source>
        <dbReference type="ARBA" id="ARBA00022448"/>
    </source>
</evidence>
<dbReference type="EMBL" id="KB203534">
    <property type="protein sequence ID" value="ESO84298.1"/>
    <property type="molecule type" value="Genomic_DNA"/>
</dbReference>
<dbReference type="InterPro" id="IPR036873">
    <property type="entry name" value="Rhodanese-like_dom_sf"/>
</dbReference>
<protein>
    <recommendedName>
        <fullName evidence="12">Rhodanese domain-containing protein</fullName>
    </recommendedName>
</protein>
<evidence type="ECO:0000313" key="13">
    <source>
        <dbReference type="EMBL" id="ESO84298.1"/>
    </source>
</evidence>
<keyword evidence="9" id="KW-0966">Cell projection</keyword>
<dbReference type="AlphaFoldDB" id="V3Z178"/>
<sequence>LSKKVPVNPKYKDVKSTIDTGKSQTKYLEKLEEIKKHYKFRKDEIFKRMKVATFVQLVNIEVETIQNSTDVTTDRTDTHTDTPSTVPSASTVPDSSRSRLEQVIKGVGEIDVDHPKPTSRPLPLGDKKPYLLLDVRERDAFDACHLISAKSYPTAMLARSVNYETKDMLNYKNQEGKIIVLYDEDETLTPRAATTLVQRGYDNLFMLSGGLRVAYKYFPEGFITGTPPTS</sequence>
<keyword evidence="8" id="KW-0206">Cytoskeleton</keyword>
<feature type="region of interest" description="Disordered" evidence="11">
    <location>
        <begin position="69"/>
        <end position="95"/>
    </location>
</feature>
<evidence type="ECO:0000256" key="10">
    <source>
        <dbReference type="ARBA" id="ARBA00038465"/>
    </source>
</evidence>
<feature type="domain" description="Rhodanese" evidence="12">
    <location>
        <begin position="126"/>
        <end position="223"/>
    </location>
</feature>
<dbReference type="RefSeq" id="XP_009064905.1">
    <property type="nucleotide sequence ID" value="XM_009066657.1"/>
</dbReference>
<organism evidence="13 14">
    <name type="scientific">Lottia gigantea</name>
    <name type="common">Giant owl limpet</name>
    <dbReference type="NCBI Taxonomy" id="225164"/>
    <lineage>
        <taxon>Eukaryota</taxon>
        <taxon>Metazoa</taxon>
        <taxon>Spiralia</taxon>
        <taxon>Lophotrochozoa</taxon>
        <taxon>Mollusca</taxon>
        <taxon>Gastropoda</taxon>
        <taxon>Patellogastropoda</taxon>
        <taxon>Lottioidea</taxon>
        <taxon>Lottiidae</taxon>
        <taxon>Lottia</taxon>
    </lineage>
</organism>
<evidence type="ECO:0000256" key="7">
    <source>
        <dbReference type="ARBA" id="ARBA00023069"/>
    </source>
</evidence>
<evidence type="ECO:0000256" key="4">
    <source>
        <dbReference type="ARBA" id="ARBA00022490"/>
    </source>
</evidence>
<dbReference type="Proteomes" id="UP000030746">
    <property type="component" value="Unassembled WGS sequence"/>
</dbReference>